<dbReference type="EMBL" id="QXIW01000031">
    <property type="protein sequence ID" value="RIE12220.1"/>
    <property type="molecule type" value="Genomic_DNA"/>
</dbReference>
<dbReference type="Proteomes" id="UP000266042">
    <property type="component" value="Unassembled WGS sequence"/>
</dbReference>
<sequence length="138" mass="15809">MTTTKSPEEKSTNILTRRGTYWTIGLVTWVTANLLLFRSLYREQTVTTADAASHIPKGLPFPFLYQNQTWEFGSEIGHMKIGFSAGSTHLLSPLENPTHMIWPNYFLDLVLVWGSLLLITLLILWVIQKVRRAYRTGL</sequence>
<gene>
    <name evidence="3" type="ORF">SMC2_07055</name>
    <name evidence="2" type="ORF">SMC3_07445</name>
</gene>
<accession>A0A398DC27</accession>
<comment type="caution">
    <text evidence="2">The sequence shown here is derived from an EMBL/GenBank/DDBJ whole genome shotgun (WGS) entry which is preliminary data.</text>
</comment>
<evidence type="ECO:0000313" key="5">
    <source>
        <dbReference type="Proteomes" id="UP000266042"/>
    </source>
</evidence>
<organism evidence="2 5">
    <name type="scientific">Candidatus Cryosericum hinesii</name>
    <dbReference type="NCBI Taxonomy" id="2290915"/>
    <lineage>
        <taxon>Bacteria</taxon>
        <taxon>Pseudomonadati</taxon>
        <taxon>Caldisericota/Cryosericota group</taxon>
        <taxon>Candidatus Cryosericota</taxon>
        <taxon>Candidatus Cryosericia</taxon>
        <taxon>Candidatus Cryosericales</taxon>
        <taxon>Candidatus Cryosericaceae</taxon>
        <taxon>Candidatus Cryosericum</taxon>
    </lineage>
</organism>
<proteinExistence type="predicted"/>
<keyword evidence="1" id="KW-0812">Transmembrane</keyword>
<dbReference type="EMBL" id="QXIX01000055">
    <property type="protein sequence ID" value="RIE12354.1"/>
    <property type="molecule type" value="Genomic_DNA"/>
</dbReference>
<dbReference type="Proteomes" id="UP000265724">
    <property type="component" value="Unassembled WGS sequence"/>
</dbReference>
<reference evidence="4 5" key="1">
    <citation type="submission" date="2018-09" db="EMBL/GenBank/DDBJ databases">
        <title>Discovery and Ecogenomic Context for Candidatus Cryosericales, a Global Caldiserica Order Active in Thawing Permafrost.</title>
        <authorList>
            <person name="Martinez M.A."/>
            <person name="Woodcroft B.J."/>
            <person name="Ignacio Espinoza J.C."/>
            <person name="Zayed A."/>
            <person name="Singleton C.M."/>
            <person name="Boyd J."/>
            <person name="Li Y.-F."/>
            <person name="Purvine S."/>
            <person name="Maughan H."/>
            <person name="Hodgkins S.B."/>
            <person name="Anderson D."/>
            <person name="Sederholm M."/>
            <person name="Temperton B."/>
            <person name="Saleska S.R."/>
            <person name="Tyson G.W."/>
            <person name="Rich V.I."/>
        </authorList>
    </citation>
    <scope>NUCLEOTIDE SEQUENCE [LARGE SCALE GENOMIC DNA]</scope>
    <source>
        <strain evidence="3 4">SMC2</strain>
        <strain evidence="2 5">SMC3</strain>
    </source>
</reference>
<protein>
    <submittedName>
        <fullName evidence="2">Uncharacterized protein</fullName>
    </submittedName>
</protein>
<keyword evidence="1" id="KW-1133">Transmembrane helix</keyword>
<feature type="transmembrane region" description="Helical" evidence="1">
    <location>
        <begin position="105"/>
        <end position="127"/>
    </location>
</feature>
<keyword evidence="1" id="KW-0472">Membrane</keyword>
<evidence type="ECO:0000313" key="3">
    <source>
        <dbReference type="EMBL" id="RIE12354.1"/>
    </source>
</evidence>
<evidence type="ECO:0000313" key="2">
    <source>
        <dbReference type="EMBL" id="RIE12220.1"/>
    </source>
</evidence>
<keyword evidence="4" id="KW-1185">Reference proteome</keyword>
<dbReference type="RefSeq" id="WP_119089977.1">
    <property type="nucleotide sequence ID" value="NZ_QXIW01000031.1"/>
</dbReference>
<evidence type="ECO:0000256" key="1">
    <source>
        <dbReference type="SAM" id="Phobius"/>
    </source>
</evidence>
<feature type="transmembrane region" description="Helical" evidence="1">
    <location>
        <begin position="21"/>
        <end position="41"/>
    </location>
</feature>
<evidence type="ECO:0000313" key="4">
    <source>
        <dbReference type="Proteomes" id="UP000265724"/>
    </source>
</evidence>
<name>A0A398DC27_9BACT</name>
<dbReference type="AlphaFoldDB" id="A0A398DC27"/>